<dbReference type="STRING" id="880724.Metig_1050"/>
<evidence type="ECO:0000313" key="2">
    <source>
        <dbReference type="Proteomes" id="UP000009227"/>
    </source>
</evidence>
<protein>
    <submittedName>
        <fullName evidence="1">TatD-related deoxyribonuclease</fullName>
    </submittedName>
</protein>
<dbReference type="InterPro" id="IPR032466">
    <property type="entry name" value="Metal_Hydrolase"/>
</dbReference>
<dbReference type="PIRSF" id="PIRSF004961">
    <property type="entry name" value="UCP004961_TatD"/>
    <property type="match status" value="1"/>
</dbReference>
<dbReference type="SUPFAM" id="SSF51556">
    <property type="entry name" value="Metallo-dependent hydrolases"/>
    <property type="match status" value="1"/>
</dbReference>
<dbReference type="HOGENOM" id="CLU_985571_0_0_2"/>
<dbReference type="InterPro" id="IPR011589">
    <property type="entry name" value="UCP004961"/>
</dbReference>
<proteinExistence type="predicted"/>
<dbReference type="Gene3D" id="3.20.20.140">
    <property type="entry name" value="Metal-dependent hydrolases"/>
    <property type="match status" value="1"/>
</dbReference>
<sequence length="295" mass="33272">MISKIVYAKKFFGDTMDILKNLPITDNHIHVDNENGYGAEKVAKIFHNAGGKVMIVLNKPTFDGDLTKSMDILVKDIERINKNTNVKAFGLVGVHPAELTVMLKRGISLEEAKEKMINALNYAKKLVEENDFIVGIGEVGRPHYEVSEDVWRVSNEILRYAMELAEDLNCAIQIHAESATEEQFKELSEMAKDVGLNPEKVIKHHCGDMVLEGEKYGIFPSIIASKPVESAVKKSLRFVMETDYIDDLKRPGVVLGIKTVPRRTRKLIEMGLLDEEGCFKIHKENIENLYGIEIE</sequence>
<name>F6BDN0_METIK</name>
<dbReference type="Proteomes" id="UP000009227">
    <property type="component" value="Chromosome"/>
</dbReference>
<dbReference type="Pfam" id="PF01026">
    <property type="entry name" value="TatD_DNase"/>
    <property type="match status" value="1"/>
</dbReference>
<accession>F6BDN0</accession>
<keyword evidence="2" id="KW-1185">Reference proteome</keyword>
<reference evidence="1 2" key="1">
    <citation type="submission" date="2011-05" db="EMBL/GenBank/DDBJ databases">
        <title>Complete sequence of Methanotorris igneus Kol 5.</title>
        <authorList>
            <consortium name="US DOE Joint Genome Institute"/>
            <person name="Lucas S."/>
            <person name="Han J."/>
            <person name="Lapidus A."/>
            <person name="Cheng J.-F."/>
            <person name="Goodwin L."/>
            <person name="Pitluck S."/>
            <person name="Peters L."/>
            <person name="Mikhailova N."/>
            <person name="Chertkov O."/>
            <person name="Han C."/>
            <person name="Tapia R."/>
            <person name="Land M."/>
            <person name="Hauser L."/>
            <person name="Kyrpides N."/>
            <person name="Ivanova N."/>
            <person name="Pagani I."/>
            <person name="Sieprawska-Lupa M."/>
            <person name="Whitman W."/>
            <person name="Woyke T."/>
        </authorList>
    </citation>
    <scope>NUCLEOTIDE SEQUENCE [LARGE SCALE GENOMIC DNA]</scope>
    <source>
        <strain evidence="2">DSM 5666 / JCM 11834 / Kol 5</strain>
    </source>
</reference>
<gene>
    <name evidence="1" type="ordered locus">Metig_1050</name>
</gene>
<dbReference type="PANTHER" id="PTHR42206:SF1">
    <property type="entry name" value="METAL-DEPENDENT HYDROLASE"/>
    <property type="match status" value="1"/>
</dbReference>
<dbReference type="KEGG" id="mig:Metig_1050"/>
<dbReference type="InterPro" id="IPR001130">
    <property type="entry name" value="TatD-like"/>
</dbReference>
<dbReference type="EMBL" id="CP002737">
    <property type="protein sequence ID" value="AEF96591.1"/>
    <property type="molecule type" value="Genomic_DNA"/>
</dbReference>
<dbReference type="AlphaFoldDB" id="F6BDN0"/>
<dbReference type="PANTHER" id="PTHR42206">
    <property type="entry name" value="METAL-DEPENDENT HYDROLASE-RELATED"/>
    <property type="match status" value="1"/>
</dbReference>
<organism evidence="2">
    <name type="scientific">Methanotorris igneus (strain DSM 5666 / JCM 11834 / Kol 5)</name>
    <dbReference type="NCBI Taxonomy" id="880724"/>
    <lineage>
        <taxon>Archaea</taxon>
        <taxon>Methanobacteriati</taxon>
        <taxon>Methanobacteriota</taxon>
        <taxon>Methanomada group</taxon>
        <taxon>Methanococci</taxon>
        <taxon>Methanococcales</taxon>
        <taxon>Methanocaldococcaceae</taxon>
        <taxon>Methanotorris</taxon>
    </lineage>
</organism>
<evidence type="ECO:0000313" key="1">
    <source>
        <dbReference type="EMBL" id="AEF96591.1"/>
    </source>
</evidence>
<dbReference type="GO" id="GO:0016788">
    <property type="term" value="F:hydrolase activity, acting on ester bonds"/>
    <property type="evidence" value="ECO:0007669"/>
    <property type="project" value="InterPro"/>
</dbReference>